<dbReference type="GO" id="GO:0005694">
    <property type="term" value="C:chromosome"/>
    <property type="evidence" value="ECO:0007669"/>
    <property type="project" value="TreeGrafter"/>
</dbReference>
<evidence type="ECO:0000259" key="5">
    <source>
        <dbReference type="SMART" id="SM00470"/>
    </source>
</evidence>
<evidence type="ECO:0000256" key="3">
    <source>
        <dbReference type="ARBA" id="ARBA00022829"/>
    </source>
</evidence>
<dbReference type="AlphaFoldDB" id="A0A174CPA6"/>
<sequence length="305" mass="34875">MAAAKKGGLGKGIDSLIPNKVSATKTEAKNENVKNDKVIEGVLVNINKVEPNREQPRKNFDEDALLELSESIKQFGVLQPLLVQDRKGYYEIIAGERRWRAAKLAGLKEVPVIIKNLSNQEVVEISLIENIQRENLNPIEEAIAYKRLLTEFNLKQDEVAERVSKSRTAVTNSMRLLKLDERVQQMVIDDMISTGHARALLGIDDQEKQYTTAQKIFDEKLSVRETEKLVKKIQQEKDQPEAKEEVKIDPKMEAICRDLEEKMKVILGTKVAINQKDNQKGRIEIEYYSMDELDRIMDLFGSIRK</sequence>
<keyword evidence="3" id="KW-0159">Chromosome partition</keyword>
<dbReference type="RefSeq" id="WP_014081343.1">
    <property type="nucleotide sequence ID" value="NZ_CAKMUY010000006.1"/>
</dbReference>
<dbReference type="GO" id="GO:0045881">
    <property type="term" value="P:positive regulation of sporulation resulting in formation of a cellular spore"/>
    <property type="evidence" value="ECO:0007669"/>
    <property type="project" value="TreeGrafter"/>
</dbReference>
<keyword evidence="4" id="KW-0238">DNA-binding</keyword>
<protein>
    <submittedName>
        <fullName evidence="6">ParB/RepB/Spo0J family partition protein</fullName>
    </submittedName>
</protein>
<dbReference type="GeneID" id="93725026"/>
<dbReference type="Gene3D" id="1.10.10.2830">
    <property type="match status" value="1"/>
</dbReference>
<dbReference type="InterPro" id="IPR041468">
    <property type="entry name" value="HTH_ParB/Spo0J"/>
</dbReference>
<evidence type="ECO:0000313" key="6">
    <source>
        <dbReference type="EMBL" id="RGS37629.1"/>
    </source>
</evidence>
<dbReference type="EMBL" id="QRVL01000014">
    <property type="protein sequence ID" value="RGS37629.1"/>
    <property type="molecule type" value="Genomic_DNA"/>
</dbReference>
<dbReference type="GO" id="GO:0009295">
    <property type="term" value="C:nucleoid"/>
    <property type="evidence" value="ECO:0007669"/>
    <property type="project" value="UniProtKB-SubCell"/>
</dbReference>
<name>A0A174CPA6_9FIRM</name>
<dbReference type="InterPro" id="IPR036086">
    <property type="entry name" value="ParB/Sulfiredoxin_sf"/>
</dbReference>
<dbReference type="Pfam" id="PF23552">
    <property type="entry name" value="ParB_C"/>
    <property type="match status" value="1"/>
</dbReference>
<dbReference type="InterPro" id="IPR057240">
    <property type="entry name" value="ParB_dimer_C"/>
</dbReference>
<dbReference type="Gene3D" id="3.90.1530.30">
    <property type="match status" value="1"/>
</dbReference>
<organism evidence="6 7">
    <name type="scientific">Roseburia hominis</name>
    <dbReference type="NCBI Taxonomy" id="301301"/>
    <lineage>
        <taxon>Bacteria</taxon>
        <taxon>Bacillati</taxon>
        <taxon>Bacillota</taxon>
        <taxon>Clostridia</taxon>
        <taxon>Lachnospirales</taxon>
        <taxon>Lachnospiraceae</taxon>
        <taxon>Roseburia</taxon>
    </lineage>
</organism>
<dbReference type="OMA" id="DFNCTHD"/>
<dbReference type="CDD" id="cd16393">
    <property type="entry name" value="SPO0J_N"/>
    <property type="match status" value="1"/>
</dbReference>
<comment type="caution">
    <text evidence="6">The sequence shown here is derived from an EMBL/GenBank/DDBJ whole genome shotgun (WGS) entry which is preliminary data.</text>
</comment>
<dbReference type="Pfam" id="PF17762">
    <property type="entry name" value="HTH_ParB"/>
    <property type="match status" value="1"/>
</dbReference>
<dbReference type="InterPro" id="IPR003115">
    <property type="entry name" value="ParB_N"/>
</dbReference>
<comment type="similarity">
    <text evidence="2">Belongs to the ParB family.</text>
</comment>
<gene>
    <name evidence="6" type="ORF">DWX93_13620</name>
</gene>
<dbReference type="InterPro" id="IPR050336">
    <property type="entry name" value="Chromosome_partition/occlusion"/>
</dbReference>
<reference evidence="6 7" key="1">
    <citation type="submission" date="2018-08" db="EMBL/GenBank/DDBJ databases">
        <title>A genome reference for cultivated species of the human gut microbiota.</title>
        <authorList>
            <person name="Zou Y."/>
            <person name="Xue W."/>
            <person name="Luo G."/>
        </authorList>
    </citation>
    <scope>NUCLEOTIDE SEQUENCE [LARGE SCALE GENOMIC DNA]</scope>
    <source>
        <strain evidence="6 7">AF22-12AC</strain>
    </source>
</reference>
<dbReference type="NCBIfam" id="TIGR00180">
    <property type="entry name" value="parB_part"/>
    <property type="match status" value="1"/>
</dbReference>
<dbReference type="FunFam" id="3.90.1530.30:FF:000001">
    <property type="entry name" value="Chromosome partitioning protein ParB"/>
    <property type="match status" value="1"/>
</dbReference>
<evidence type="ECO:0000256" key="2">
    <source>
        <dbReference type="ARBA" id="ARBA00006295"/>
    </source>
</evidence>
<dbReference type="SUPFAM" id="SSF110849">
    <property type="entry name" value="ParB/Sulfiredoxin"/>
    <property type="match status" value="1"/>
</dbReference>
<comment type="subcellular location">
    <subcellularLocation>
        <location evidence="1">Cytoplasm</location>
        <location evidence="1">Nucleoid</location>
    </subcellularLocation>
</comment>
<dbReference type="FunFam" id="1.10.10.2830:FF:000001">
    <property type="entry name" value="Chromosome partitioning protein ParB"/>
    <property type="match status" value="1"/>
</dbReference>
<dbReference type="GO" id="GO:0007059">
    <property type="term" value="P:chromosome segregation"/>
    <property type="evidence" value="ECO:0007669"/>
    <property type="project" value="UniProtKB-KW"/>
</dbReference>
<dbReference type="SMART" id="SM00470">
    <property type="entry name" value="ParB"/>
    <property type="match status" value="1"/>
</dbReference>
<evidence type="ECO:0000256" key="4">
    <source>
        <dbReference type="ARBA" id="ARBA00023125"/>
    </source>
</evidence>
<dbReference type="Pfam" id="PF02195">
    <property type="entry name" value="ParB_N"/>
    <property type="match status" value="1"/>
</dbReference>
<evidence type="ECO:0000256" key="1">
    <source>
        <dbReference type="ARBA" id="ARBA00004453"/>
    </source>
</evidence>
<dbReference type="PANTHER" id="PTHR33375:SF1">
    <property type="entry name" value="CHROMOSOME-PARTITIONING PROTEIN PARB-RELATED"/>
    <property type="match status" value="1"/>
</dbReference>
<evidence type="ECO:0000313" key="7">
    <source>
        <dbReference type="Proteomes" id="UP000266172"/>
    </source>
</evidence>
<dbReference type="Proteomes" id="UP000266172">
    <property type="component" value="Unassembled WGS sequence"/>
</dbReference>
<feature type="domain" description="ParB-like N-terminal" evidence="5">
    <location>
        <begin position="42"/>
        <end position="131"/>
    </location>
</feature>
<dbReference type="SUPFAM" id="SSF109709">
    <property type="entry name" value="KorB DNA-binding domain-like"/>
    <property type="match status" value="1"/>
</dbReference>
<proteinExistence type="inferred from homology"/>
<dbReference type="GO" id="GO:0003677">
    <property type="term" value="F:DNA binding"/>
    <property type="evidence" value="ECO:0007669"/>
    <property type="project" value="UniProtKB-KW"/>
</dbReference>
<dbReference type="PANTHER" id="PTHR33375">
    <property type="entry name" value="CHROMOSOME-PARTITIONING PROTEIN PARB-RELATED"/>
    <property type="match status" value="1"/>
</dbReference>
<dbReference type="InterPro" id="IPR004437">
    <property type="entry name" value="ParB/RepB/Spo0J"/>
</dbReference>
<accession>A0A174CPA6</accession>